<sequence>MSSNNNRIPLSNNGSRFIDAFLPPFCAQFSIINEMPPLTVKEQPIFKNIDHPSKDLYTYNLLQCPHHKEEVIKWLDTNDENLVEGLYNVLTSKPRMDDEIILNSNGGSLVQQDLNNNSKNSVLLSSLLKFQEDKENRPINPSPVSYDLYKKSLQKETPKVTSNTTPIKIRKARRNKKLIDEVETQEKPSSTVSNGQPSKLVINAKLAPKTTSVEKLIGALDELFAWSDFRQSEDELVEEKFLKDVEVEIGLAHKNNYLKEVPTEKLIKLLSVLESQVNVGLELVKVVSETSREELVESLKQDKDSISKASRCAILSFTVMSGRGVSKETLNEECFETILDFTKTVLRKYIYPIVESEEAPKKKTSRKYSCNSEMIQLCKIFKKLDKILRKQSLKDEFILTISDIVVSTFFVNGIDDIQLASLGVITKIFSSYPDHREQILGEITVSLLRLPANKKTDRRFRIPETSIHIQMFTSLMLQLIHSCTDIKRNETSVARKLIFDNVENNSDDDQDDDIMKDSTPESEDIIITTYEQAVRCATTFSEYFLERCTKSESVDGDNRLIIEHFVEDLLVVLPLPSWPAADLLLQALANILCNKYLSQKDIADKYRQLALKILGKLAARIKELEFKNLQFMKDYMLTMECVQDNNGETSNTMELHTTKLQDEFKTLFELDEIDKMKLSLFTYLNMKQKDYPMISYSKQFTIAQWFYDEREIEKKAPFYKTLLLRDDTDTVNTPLQDVESQNLYINILCNRNSSIINKFDFVFGQIISELKDDKPKVRADAIKALQTVINMDSSVLMKNYVQLGIRERTVDAFPSVRESVIDLIGNAMITLKRYEDFYIRIILDRVKDTSKSVRKKSITILGELCSLITEDNMITEICKTLASRLSHQNKEEDNIKELVLKTFTKLWFDKNTTEKFKLSGLQIVDVIGKQAIDFKQYKDHWLYQIINLASMSKDHEKIQTSLKMIIETLIQHVIKLDSEEKKATSPSELFNRFNIVTCMSALHLICLADHSLFLSHFRNISVSDTNLQSEARTCRLLYAAALFCRYHDFDSTSDMIENITNQNLKPGKIVQTIYSITIGWISKSSELIKQKAARSLGFLLIRQPKLFLVKQTQTAISQSLSSENRDFVYEVVLMFKDFLLAEESKLSSATHQENMDAGVTSTLMLSYIDALIALLDDTTDYIRHATLEVLELTVQQGLTIPSKIMKYTLAMESDPNSDVREKAHTINLYLKDRFLKMFTSEARHSFSKAFMHLNNINEKSVIVKGIIDGKSAFHGIYSFLYEVAEIVTTLGEKLDMLGDSVKEELKNQIKNEEKELKYVRKYITLSCCLCFLIQFKNTLQVRYNLTNSKMEEYSADSKSFIKKIITSSSIRDVSLLKLSQVKTMKMKQ</sequence>
<dbReference type="STRING" id="5762.D2UXE8"/>
<dbReference type="GO" id="GO:0140588">
    <property type="term" value="P:chromatin looping"/>
    <property type="evidence" value="ECO:0007669"/>
    <property type="project" value="InterPro"/>
</dbReference>
<dbReference type="InterPro" id="IPR011989">
    <property type="entry name" value="ARM-like"/>
</dbReference>
<dbReference type="GO" id="GO:0010468">
    <property type="term" value="P:regulation of gene expression"/>
    <property type="evidence" value="ECO:0007669"/>
    <property type="project" value="InterPro"/>
</dbReference>
<comment type="subcellular location">
    <subcellularLocation>
        <location evidence="1">Nucleus</location>
    </subcellularLocation>
</comment>
<dbReference type="VEuPathDB" id="AmoebaDB:NAEGRDRAFT_61097"/>
<dbReference type="PANTHER" id="PTHR21704">
    <property type="entry name" value="NIPPED-B-LIKE PROTEIN DELANGIN SCC2-RELATED"/>
    <property type="match status" value="1"/>
</dbReference>
<reference evidence="3 4" key="1">
    <citation type="journal article" date="2010" name="Cell">
        <title>The genome of Naegleria gruberi illuminates early eukaryotic versatility.</title>
        <authorList>
            <person name="Fritz-Laylin L.K."/>
            <person name="Prochnik S.E."/>
            <person name="Ginger M.L."/>
            <person name="Dacks J.B."/>
            <person name="Carpenter M.L."/>
            <person name="Field M.C."/>
            <person name="Kuo A."/>
            <person name="Paredez A."/>
            <person name="Chapman J."/>
            <person name="Pham J."/>
            <person name="Shu S."/>
            <person name="Neupane R."/>
            <person name="Cipriano M."/>
            <person name="Mancuso J."/>
            <person name="Tu H."/>
            <person name="Salamov A."/>
            <person name="Lindquist E."/>
            <person name="Shapiro H."/>
            <person name="Lucas S."/>
            <person name="Grigoriev I.V."/>
            <person name="Cande W.Z."/>
            <person name="Fulton C."/>
            <person name="Rokhsar D.S."/>
            <person name="Dawson S.C."/>
        </authorList>
    </citation>
    <scope>NUCLEOTIDE SEQUENCE [LARGE SCALE GENOMIC DNA]</scope>
    <source>
        <strain evidence="3 4">NEG-M</strain>
    </source>
</reference>
<dbReference type="GO" id="GO:0090694">
    <property type="term" value="C:Scc2-Scc4 cohesin loading complex"/>
    <property type="evidence" value="ECO:0007669"/>
    <property type="project" value="TreeGrafter"/>
</dbReference>
<evidence type="ECO:0000256" key="1">
    <source>
        <dbReference type="RuleBase" id="RU364107"/>
    </source>
</evidence>
<dbReference type="InterPro" id="IPR024986">
    <property type="entry name" value="Nipped-B_C"/>
</dbReference>
<dbReference type="KEGG" id="ngr:NAEGRDRAFT_61097"/>
<dbReference type="FunCoup" id="D2UXE8">
    <property type="interactions" value="123"/>
</dbReference>
<keyword evidence="1" id="KW-0131">Cell cycle</keyword>
<feature type="domain" description="Sister chromatid cohesion C-terminal" evidence="2">
    <location>
        <begin position="1161"/>
        <end position="1289"/>
    </location>
</feature>
<dbReference type="Proteomes" id="UP000006671">
    <property type="component" value="Unassembled WGS sequence"/>
</dbReference>
<keyword evidence="1" id="KW-0539">Nucleus</keyword>
<evidence type="ECO:0000259" key="2">
    <source>
        <dbReference type="Pfam" id="PF12830"/>
    </source>
</evidence>
<gene>
    <name evidence="3" type="ORF">NAEGRDRAFT_61097</name>
</gene>
<keyword evidence="1" id="KW-0677">Repeat</keyword>
<dbReference type="GO" id="GO:0061775">
    <property type="term" value="F:cohesin loader activity"/>
    <property type="evidence" value="ECO:0007669"/>
    <property type="project" value="InterPro"/>
</dbReference>
<dbReference type="GO" id="GO:0071169">
    <property type="term" value="P:establishment of protein localization to chromatin"/>
    <property type="evidence" value="ECO:0007669"/>
    <property type="project" value="TreeGrafter"/>
</dbReference>
<name>D2UXE8_NAEGR</name>
<dbReference type="RefSeq" id="XP_002683017.1">
    <property type="nucleotide sequence ID" value="XM_002682971.1"/>
</dbReference>
<dbReference type="InParanoid" id="D2UXE8"/>
<dbReference type="InterPro" id="IPR016024">
    <property type="entry name" value="ARM-type_fold"/>
</dbReference>
<dbReference type="GO" id="GO:0003682">
    <property type="term" value="F:chromatin binding"/>
    <property type="evidence" value="ECO:0007669"/>
    <property type="project" value="TreeGrafter"/>
</dbReference>
<dbReference type="GeneID" id="8863736"/>
<dbReference type="eggNOG" id="KOG1020">
    <property type="taxonomic scope" value="Eukaryota"/>
</dbReference>
<proteinExistence type="inferred from homology"/>
<accession>D2UXE8</accession>
<dbReference type="GO" id="GO:0034087">
    <property type="term" value="P:establishment of mitotic sister chromatid cohesion"/>
    <property type="evidence" value="ECO:0007669"/>
    <property type="project" value="TreeGrafter"/>
</dbReference>
<dbReference type="OMA" id="SANFKDR"/>
<comment type="similarity">
    <text evidence="1">Belongs to the SCC2/Nipped-B family.</text>
</comment>
<dbReference type="GO" id="GO:1990414">
    <property type="term" value="P:replication-born double-strand break repair via sister chromatid exchange"/>
    <property type="evidence" value="ECO:0007669"/>
    <property type="project" value="TreeGrafter"/>
</dbReference>
<evidence type="ECO:0000313" key="3">
    <source>
        <dbReference type="EMBL" id="EFC50273.1"/>
    </source>
</evidence>
<protein>
    <recommendedName>
        <fullName evidence="1">Sister chromatid cohesion protein</fullName>
    </recommendedName>
</protein>
<keyword evidence="4" id="KW-1185">Reference proteome</keyword>
<dbReference type="SUPFAM" id="SSF48371">
    <property type="entry name" value="ARM repeat"/>
    <property type="match status" value="1"/>
</dbReference>
<dbReference type="CDD" id="cd23958">
    <property type="entry name" value="SCC2"/>
    <property type="match status" value="1"/>
</dbReference>
<evidence type="ECO:0000313" key="4">
    <source>
        <dbReference type="Proteomes" id="UP000006671"/>
    </source>
</evidence>
<dbReference type="EMBL" id="GG738845">
    <property type="protein sequence ID" value="EFC50273.1"/>
    <property type="molecule type" value="Genomic_DNA"/>
</dbReference>
<dbReference type="Gene3D" id="1.25.10.10">
    <property type="entry name" value="Leucine-rich Repeat Variant"/>
    <property type="match status" value="1"/>
</dbReference>
<dbReference type="PANTHER" id="PTHR21704:SF18">
    <property type="entry name" value="NIPPED-B-LIKE PROTEIN"/>
    <property type="match status" value="1"/>
</dbReference>
<dbReference type="InterPro" id="IPR033031">
    <property type="entry name" value="Scc2/Nipped-B"/>
</dbReference>
<organism evidence="4">
    <name type="scientific">Naegleria gruberi</name>
    <name type="common">Amoeba</name>
    <dbReference type="NCBI Taxonomy" id="5762"/>
    <lineage>
        <taxon>Eukaryota</taxon>
        <taxon>Discoba</taxon>
        <taxon>Heterolobosea</taxon>
        <taxon>Tetramitia</taxon>
        <taxon>Eutetramitia</taxon>
        <taxon>Vahlkampfiidae</taxon>
        <taxon>Naegleria</taxon>
    </lineage>
</organism>
<dbReference type="Pfam" id="PF12830">
    <property type="entry name" value="Nipped-B_C"/>
    <property type="match status" value="1"/>
</dbReference>
<dbReference type="OrthoDB" id="418242at2759"/>